<dbReference type="InterPro" id="IPR025857">
    <property type="entry name" value="MacB_PCD"/>
</dbReference>
<evidence type="ECO:0000313" key="10">
    <source>
        <dbReference type="EMBL" id="HCT56956.1"/>
    </source>
</evidence>
<feature type="domain" description="ABC3 transporter permease C-terminal" evidence="8">
    <location>
        <begin position="294"/>
        <end position="406"/>
    </location>
</feature>
<evidence type="ECO:0000256" key="7">
    <source>
        <dbReference type="SAM" id="Phobius"/>
    </source>
</evidence>
<sequence length="413" mass="43851">MTTLDAVRLAFNQLRVQKLKSAFTLLGVMIGVMFLIAVVSIVEGMGRYVEEDFASRLIGTNTFTLRRFDNVGPGGNRGFDVREARRRPLLRMTDVDVVRAALPSSMRSSISSETFKYGAAPGARPRQVQAIATDAEYFAIKKFAVTQGRAFTEQEVRAGSPVLVIGVEVAEHFFPGLNPEGRQIRVSGVPFTVIGVIEKQGSVFGFSLDRMAIAPYTSPMGRIIRPMRDISSLIVQAPSQADLAEGVEAARSALRAFRGLRAGEADNFGLVTQDAAFGFIKQLKGRLVLFGTALPAISLVVGAMVIMNIMLVAVAERTREIGVRKALGAKRSDILSQFLVEAATLSTLGAAIGIALGIGLAKLIAALTPLPAAVAPWSIVAALVTGAGVGIAAGLYPASRAAQLDPIAALRQE</sequence>
<feature type="transmembrane region" description="Helical" evidence="7">
    <location>
        <begin position="373"/>
        <end position="396"/>
    </location>
</feature>
<keyword evidence="4 7" id="KW-1133">Transmembrane helix</keyword>
<dbReference type="InterPro" id="IPR050250">
    <property type="entry name" value="Macrolide_Exporter_MacB"/>
</dbReference>
<dbReference type="PANTHER" id="PTHR30572">
    <property type="entry name" value="MEMBRANE COMPONENT OF TRANSPORTER-RELATED"/>
    <property type="match status" value="1"/>
</dbReference>
<evidence type="ECO:0000313" key="11">
    <source>
        <dbReference type="Proteomes" id="UP000264071"/>
    </source>
</evidence>
<comment type="subcellular location">
    <subcellularLocation>
        <location evidence="1">Cell membrane</location>
        <topology evidence="1">Multi-pass membrane protein</topology>
    </subcellularLocation>
</comment>
<feature type="domain" description="MacB-like periplasmic core" evidence="9">
    <location>
        <begin position="21"/>
        <end position="251"/>
    </location>
</feature>
<evidence type="ECO:0008006" key="12">
    <source>
        <dbReference type="Google" id="ProtNLM"/>
    </source>
</evidence>
<keyword evidence="3 7" id="KW-0812">Transmembrane</keyword>
<keyword evidence="2" id="KW-1003">Cell membrane</keyword>
<dbReference type="EMBL" id="DPIY01000006">
    <property type="protein sequence ID" value="HCT56956.1"/>
    <property type="molecule type" value="Genomic_DNA"/>
</dbReference>
<keyword evidence="5 7" id="KW-0472">Membrane</keyword>
<evidence type="ECO:0000256" key="2">
    <source>
        <dbReference type="ARBA" id="ARBA00022475"/>
    </source>
</evidence>
<proteinExistence type="inferred from homology"/>
<organism evidence="10 11">
    <name type="scientific">Gemmatimonas aurantiaca</name>
    <dbReference type="NCBI Taxonomy" id="173480"/>
    <lineage>
        <taxon>Bacteria</taxon>
        <taxon>Pseudomonadati</taxon>
        <taxon>Gemmatimonadota</taxon>
        <taxon>Gemmatimonadia</taxon>
        <taxon>Gemmatimonadales</taxon>
        <taxon>Gemmatimonadaceae</taxon>
        <taxon>Gemmatimonas</taxon>
    </lineage>
</organism>
<reference evidence="10 11" key="1">
    <citation type="journal article" date="2018" name="Nat. Biotechnol.">
        <title>A standardized bacterial taxonomy based on genome phylogeny substantially revises the tree of life.</title>
        <authorList>
            <person name="Parks D.H."/>
            <person name="Chuvochina M."/>
            <person name="Waite D.W."/>
            <person name="Rinke C."/>
            <person name="Skarshewski A."/>
            <person name="Chaumeil P.A."/>
            <person name="Hugenholtz P."/>
        </authorList>
    </citation>
    <scope>NUCLEOTIDE SEQUENCE [LARGE SCALE GENOMIC DNA]</scope>
    <source>
        <strain evidence="10">UBA8844</strain>
    </source>
</reference>
<dbReference type="GO" id="GO:0005886">
    <property type="term" value="C:plasma membrane"/>
    <property type="evidence" value="ECO:0007669"/>
    <property type="project" value="UniProtKB-SubCell"/>
</dbReference>
<evidence type="ECO:0000256" key="6">
    <source>
        <dbReference type="ARBA" id="ARBA00038076"/>
    </source>
</evidence>
<dbReference type="InterPro" id="IPR003838">
    <property type="entry name" value="ABC3_permease_C"/>
</dbReference>
<dbReference type="Pfam" id="PF02687">
    <property type="entry name" value="FtsX"/>
    <property type="match status" value="1"/>
</dbReference>
<evidence type="ECO:0000256" key="5">
    <source>
        <dbReference type="ARBA" id="ARBA00023136"/>
    </source>
</evidence>
<dbReference type="Pfam" id="PF12704">
    <property type="entry name" value="MacB_PCD"/>
    <property type="match status" value="1"/>
</dbReference>
<evidence type="ECO:0000259" key="9">
    <source>
        <dbReference type="Pfam" id="PF12704"/>
    </source>
</evidence>
<dbReference type="GO" id="GO:0022857">
    <property type="term" value="F:transmembrane transporter activity"/>
    <property type="evidence" value="ECO:0007669"/>
    <property type="project" value="TreeGrafter"/>
</dbReference>
<evidence type="ECO:0000256" key="1">
    <source>
        <dbReference type="ARBA" id="ARBA00004651"/>
    </source>
</evidence>
<comment type="caution">
    <text evidence="10">The sequence shown here is derived from an EMBL/GenBank/DDBJ whole genome shotgun (WGS) entry which is preliminary data.</text>
</comment>
<feature type="transmembrane region" description="Helical" evidence="7">
    <location>
        <begin position="335"/>
        <end position="361"/>
    </location>
</feature>
<name>A0A3D4V742_9BACT</name>
<accession>A0A3D4V742</accession>
<dbReference type="OMA" id="ESWHALA"/>
<feature type="transmembrane region" description="Helical" evidence="7">
    <location>
        <begin position="21"/>
        <end position="42"/>
    </location>
</feature>
<feature type="transmembrane region" description="Helical" evidence="7">
    <location>
        <begin position="287"/>
        <end position="314"/>
    </location>
</feature>
<evidence type="ECO:0000256" key="4">
    <source>
        <dbReference type="ARBA" id="ARBA00022989"/>
    </source>
</evidence>
<protein>
    <recommendedName>
        <fullName evidence="12">ABC transporter permease</fullName>
    </recommendedName>
</protein>
<evidence type="ECO:0000256" key="3">
    <source>
        <dbReference type="ARBA" id="ARBA00022692"/>
    </source>
</evidence>
<evidence type="ECO:0000259" key="8">
    <source>
        <dbReference type="Pfam" id="PF02687"/>
    </source>
</evidence>
<comment type="similarity">
    <text evidence="6">Belongs to the ABC-4 integral membrane protein family.</text>
</comment>
<dbReference type="AlphaFoldDB" id="A0A3D4V742"/>
<dbReference type="Proteomes" id="UP000264071">
    <property type="component" value="Unassembled WGS sequence"/>
</dbReference>
<dbReference type="PANTHER" id="PTHR30572:SF4">
    <property type="entry name" value="ABC TRANSPORTER PERMEASE YTRF"/>
    <property type="match status" value="1"/>
</dbReference>
<gene>
    <name evidence="10" type="ORF">DGD08_07045</name>
</gene>